<dbReference type="EMBL" id="JAUSRO010000019">
    <property type="protein sequence ID" value="MDP9902574.1"/>
    <property type="molecule type" value="Genomic_DNA"/>
</dbReference>
<protein>
    <recommendedName>
        <fullName evidence="1">PilZ domain-containing protein</fullName>
    </recommendedName>
</protein>
<keyword evidence="3" id="KW-1185">Reference proteome</keyword>
<comment type="caution">
    <text evidence="2">The sequence shown here is derived from an EMBL/GenBank/DDBJ whole genome shotgun (WGS) entry which is preliminary data.</text>
</comment>
<name>A0ABT9SDZ0_9BURK</name>
<gene>
    <name evidence="2" type="ORF">J2W36_004851</name>
</gene>
<dbReference type="SUPFAM" id="SSF141371">
    <property type="entry name" value="PilZ domain-like"/>
    <property type="match status" value="1"/>
</dbReference>
<sequence length="245" mass="27219">MKTWIDLFAALIRRRSAAALTMPDMTASPPAGPIEQAEVIRDMMSKLAKLSSALRVRSPDGVSVAEAKLVGANQDSLYIVCDSMPFVAPGETINLSVPTDDGVMLFAVTLDGTYGSAQYWNARMPDKVVCQQSRDTRRIKIGSRDPVHLDGLNVAPHIIDISETGIGFTLPEPLPLGTYDGSELRLLVDTYCIELPAPEIMHCTLSAEGRWRCGMRWNGVSDTSLRWLRRWLNKTETRHHLFYES</sequence>
<dbReference type="Pfam" id="PF07238">
    <property type="entry name" value="PilZ"/>
    <property type="match status" value="1"/>
</dbReference>
<feature type="domain" description="PilZ" evidence="1">
    <location>
        <begin position="132"/>
        <end position="233"/>
    </location>
</feature>
<evidence type="ECO:0000313" key="3">
    <source>
        <dbReference type="Proteomes" id="UP001226867"/>
    </source>
</evidence>
<organism evidence="2 3">
    <name type="scientific">Variovorax ginsengisoli</name>
    <dbReference type="NCBI Taxonomy" id="363844"/>
    <lineage>
        <taxon>Bacteria</taxon>
        <taxon>Pseudomonadati</taxon>
        <taxon>Pseudomonadota</taxon>
        <taxon>Betaproteobacteria</taxon>
        <taxon>Burkholderiales</taxon>
        <taxon>Comamonadaceae</taxon>
        <taxon>Variovorax</taxon>
    </lineage>
</organism>
<dbReference type="InterPro" id="IPR009875">
    <property type="entry name" value="PilZ_domain"/>
</dbReference>
<reference evidence="2 3" key="1">
    <citation type="submission" date="2023-07" db="EMBL/GenBank/DDBJ databases">
        <title>Sorghum-associated microbial communities from plants grown in Nebraska, USA.</title>
        <authorList>
            <person name="Schachtman D."/>
        </authorList>
    </citation>
    <scope>NUCLEOTIDE SEQUENCE [LARGE SCALE GENOMIC DNA]</scope>
    <source>
        <strain evidence="2 3">DS1607</strain>
    </source>
</reference>
<evidence type="ECO:0000313" key="2">
    <source>
        <dbReference type="EMBL" id="MDP9902574.1"/>
    </source>
</evidence>
<evidence type="ECO:0000259" key="1">
    <source>
        <dbReference type="Pfam" id="PF07238"/>
    </source>
</evidence>
<dbReference type="Proteomes" id="UP001226867">
    <property type="component" value="Unassembled WGS sequence"/>
</dbReference>
<dbReference type="RefSeq" id="WP_307692306.1">
    <property type="nucleotide sequence ID" value="NZ_JAUSRO010000019.1"/>
</dbReference>
<accession>A0ABT9SDZ0</accession>
<proteinExistence type="predicted"/>